<dbReference type="PANTHER" id="PTHR47245">
    <property type="entry name" value="PEPTIDYLPROLYL ISOMERASE"/>
    <property type="match status" value="1"/>
</dbReference>
<dbReference type="InterPro" id="IPR050245">
    <property type="entry name" value="PrsA_foldase"/>
</dbReference>
<dbReference type="PROSITE" id="PS01096">
    <property type="entry name" value="PPIC_PPIASE_1"/>
    <property type="match status" value="1"/>
</dbReference>
<proteinExistence type="predicted"/>
<dbReference type="PROSITE" id="PS50198">
    <property type="entry name" value="PPIC_PPIASE_2"/>
    <property type="match status" value="1"/>
</dbReference>
<dbReference type="InterPro" id="IPR046357">
    <property type="entry name" value="PPIase_dom_sf"/>
</dbReference>
<sequence>MTPVQEAVVLAVNGTEIPAEAIAAEAQNHPADNPDEAWTEAARALAIRTVLLAEADRLSIEPPRIEDEKGRALLPDDARIEALLDQEITTPTADEENCRRYYEQHLGQFSTPALVEASHILFAAPREDQKRYVRAELNAVDAIAELKEHPERFAALAETLSACPSAKQGGNLGQIGPGQTVEEFETFLFHLEPKQICPVPVKTRFGVHVIKAGRKISAETLPFEAVRSKIADYLEEASWRRAVAQYLKILIGRAEISGLDIEGSEGLLVQ</sequence>
<protein>
    <submittedName>
        <fullName evidence="2">Peptidyl-prolyl cis-trans isomerase PpiD</fullName>
        <ecNumber evidence="2">5.2.1.8</ecNumber>
    </submittedName>
</protein>
<dbReference type="Pfam" id="PF00639">
    <property type="entry name" value="Rotamase"/>
    <property type="match status" value="1"/>
</dbReference>
<dbReference type="InterPro" id="IPR000297">
    <property type="entry name" value="PPIase_PpiC"/>
</dbReference>
<feature type="domain" description="PpiC" evidence="1">
    <location>
        <begin position="112"/>
        <end position="214"/>
    </location>
</feature>
<dbReference type="InterPro" id="IPR023058">
    <property type="entry name" value="PPIase_PpiC_CS"/>
</dbReference>
<dbReference type="AlphaFoldDB" id="A0A3B0SY83"/>
<organism evidence="2">
    <name type="scientific">hydrothermal vent metagenome</name>
    <dbReference type="NCBI Taxonomy" id="652676"/>
    <lineage>
        <taxon>unclassified sequences</taxon>
        <taxon>metagenomes</taxon>
        <taxon>ecological metagenomes</taxon>
    </lineage>
</organism>
<evidence type="ECO:0000259" key="1">
    <source>
        <dbReference type="PROSITE" id="PS50198"/>
    </source>
</evidence>
<dbReference type="SUPFAM" id="SSF54534">
    <property type="entry name" value="FKBP-like"/>
    <property type="match status" value="1"/>
</dbReference>
<dbReference type="InterPro" id="IPR027304">
    <property type="entry name" value="Trigger_fact/SurA_dom_sf"/>
</dbReference>
<evidence type="ECO:0000313" key="2">
    <source>
        <dbReference type="EMBL" id="VAV99705.1"/>
    </source>
</evidence>
<accession>A0A3B0SY83</accession>
<dbReference type="EC" id="5.2.1.8" evidence="2"/>
<keyword evidence="2" id="KW-0413">Isomerase</keyword>
<reference evidence="2" key="1">
    <citation type="submission" date="2018-06" db="EMBL/GenBank/DDBJ databases">
        <authorList>
            <person name="Zhirakovskaya E."/>
        </authorList>
    </citation>
    <scope>NUCLEOTIDE SEQUENCE</scope>
</reference>
<dbReference type="GO" id="GO:0003755">
    <property type="term" value="F:peptidyl-prolyl cis-trans isomerase activity"/>
    <property type="evidence" value="ECO:0007669"/>
    <property type="project" value="UniProtKB-EC"/>
</dbReference>
<dbReference type="EMBL" id="UOEF01000290">
    <property type="protein sequence ID" value="VAV99705.1"/>
    <property type="molecule type" value="Genomic_DNA"/>
</dbReference>
<dbReference type="PANTHER" id="PTHR47245:SF2">
    <property type="entry name" value="PEPTIDYL-PROLYL CIS-TRANS ISOMERASE HP_0175-RELATED"/>
    <property type="match status" value="1"/>
</dbReference>
<name>A0A3B0SY83_9ZZZZ</name>
<dbReference type="Gene3D" id="3.10.50.40">
    <property type="match status" value="1"/>
</dbReference>
<dbReference type="SUPFAM" id="SSF109998">
    <property type="entry name" value="Triger factor/SurA peptide-binding domain-like"/>
    <property type="match status" value="1"/>
</dbReference>
<gene>
    <name evidence="2" type="ORF">MNBD_ALPHA04-1425</name>
</gene>